<dbReference type="InterPro" id="IPR036761">
    <property type="entry name" value="TTHA0802/YceI-like_sf"/>
</dbReference>
<dbReference type="PANTHER" id="PTHR34406">
    <property type="entry name" value="PROTEIN YCEI"/>
    <property type="match status" value="1"/>
</dbReference>
<proteinExistence type="predicted"/>
<dbReference type="SMART" id="SM00867">
    <property type="entry name" value="YceI"/>
    <property type="match status" value="1"/>
</dbReference>
<protein>
    <submittedName>
        <fullName evidence="2">Unannotated protein</fullName>
    </submittedName>
</protein>
<dbReference type="InterPro" id="IPR007372">
    <property type="entry name" value="Lipid/polyisoprenoid-bd_YceI"/>
</dbReference>
<name>A0A6J6EUT1_9ZZZZ</name>
<dbReference type="SUPFAM" id="SSF101874">
    <property type="entry name" value="YceI-like"/>
    <property type="match status" value="1"/>
</dbReference>
<sequence>MSAVTVIPAGNYVIDPTHTRIGFVARHAVITKVRGSFNNFEGKGTVADGQVSLEVVMDADSIDTRQADRDAHLKGEDFFNAGTFPKLKFASTSVKQKGDDEFEVTGDLTIKDVTKSITIAFEYTGAATDPFGNKRVGLEGEAEINRSDFGLTWNAVLETGGVLVSDKIKLEFEISAIAQA</sequence>
<evidence type="ECO:0000313" key="2">
    <source>
        <dbReference type="EMBL" id="CAB4580310.1"/>
    </source>
</evidence>
<feature type="domain" description="Lipid/polyisoprenoid-binding YceI-like" evidence="1">
    <location>
        <begin position="11"/>
        <end position="177"/>
    </location>
</feature>
<dbReference type="Gene3D" id="2.40.128.110">
    <property type="entry name" value="Lipid/polyisoprenoid-binding, YceI-like"/>
    <property type="match status" value="1"/>
</dbReference>
<organism evidence="2">
    <name type="scientific">freshwater metagenome</name>
    <dbReference type="NCBI Taxonomy" id="449393"/>
    <lineage>
        <taxon>unclassified sequences</taxon>
        <taxon>metagenomes</taxon>
        <taxon>ecological metagenomes</taxon>
    </lineage>
</organism>
<dbReference type="Pfam" id="PF04264">
    <property type="entry name" value="YceI"/>
    <property type="match status" value="1"/>
</dbReference>
<gene>
    <name evidence="2" type="ORF">UFOPK1726_00870</name>
</gene>
<evidence type="ECO:0000259" key="1">
    <source>
        <dbReference type="SMART" id="SM00867"/>
    </source>
</evidence>
<dbReference type="AlphaFoldDB" id="A0A6J6EUT1"/>
<reference evidence="2" key="1">
    <citation type="submission" date="2020-05" db="EMBL/GenBank/DDBJ databases">
        <authorList>
            <person name="Chiriac C."/>
            <person name="Salcher M."/>
            <person name="Ghai R."/>
            <person name="Kavagutti S V."/>
        </authorList>
    </citation>
    <scope>NUCLEOTIDE SEQUENCE</scope>
</reference>
<accession>A0A6J6EUT1</accession>
<dbReference type="PANTHER" id="PTHR34406:SF1">
    <property type="entry name" value="PROTEIN YCEI"/>
    <property type="match status" value="1"/>
</dbReference>
<dbReference type="EMBL" id="CAEZTT010000102">
    <property type="protein sequence ID" value="CAB4580310.1"/>
    <property type="molecule type" value="Genomic_DNA"/>
</dbReference>